<name>C7IX97_ORYSJ</name>
<protein>
    <submittedName>
        <fullName evidence="1">Os01g0313666 protein</fullName>
    </submittedName>
</protein>
<organism evidence="1 2">
    <name type="scientific">Oryza sativa subsp. japonica</name>
    <name type="common">Rice</name>
    <dbReference type="NCBI Taxonomy" id="39947"/>
    <lineage>
        <taxon>Eukaryota</taxon>
        <taxon>Viridiplantae</taxon>
        <taxon>Streptophyta</taxon>
        <taxon>Embryophyta</taxon>
        <taxon>Tracheophyta</taxon>
        <taxon>Spermatophyta</taxon>
        <taxon>Magnoliopsida</taxon>
        <taxon>Liliopsida</taxon>
        <taxon>Poales</taxon>
        <taxon>Poaceae</taxon>
        <taxon>BOP clade</taxon>
        <taxon>Oryzoideae</taxon>
        <taxon>Oryzeae</taxon>
        <taxon>Oryzinae</taxon>
        <taxon>Oryza</taxon>
        <taxon>Oryza sativa</taxon>
    </lineage>
</organism>
<feature type="non-terminal residue" evidence="1">
    <location>
        <position position="1"/>
    </location>
</feature>
<reference evidence="2" key="2">
    <citation type="journal article" date="2008" name="Nucleic Acids Res.">
        <title>The rice annotation project database (RAP-DB): 2008 update.</title>
        <authorList>
            <consortium name="The rice annotation project (RAP)"/>
        </authorList>
    </citation>
    <scope>GENOME REANNOTATION</scope>
    <source>
        <strain evidence="2">cv. Nipponbare</strain>
    </source>
</reference>
<dbReference type="AlphaFoldDB" id="C7IX97"/>
<gene>
    <name evidence="1" type="ordered locus">Os01g0313666</name>
</gene>
<dbReference type="Proteomes" id="UP000000763">
    <property type="component" value="Chromosome 1"/>
</dbReference>
<dbReference type="KEGG" id="dosa:Os01g0313666"/>
<reference evidence="1 2" key="1">
    <citation type="journal article" date="2005" name="Nature">
        <title>The map-based sequence of the rice genome.</title>
        <authorList>
            <consortium name="International rice genome sequencing project (IRGSP)"/>
            <person name="Matsumoto T."/>
            <person name="Wu J."/>
            <person name="Kanamori H."/>
            <person name="Katayose Y."/>
            <person name="Fujisawa M."/>
            <person name="Namiki N."/>
            <person name="Mizuno H."/>
            <person name="Yamamoto K."/>
            <person name="Antonio B.A."/>
            <person name="Baba T."/>
            <person name="Sakata K."/>
            <person name="Nagamura Y."/>
            <person name="Aoki H."/>
            <person name="Arikawa K."/>
            <person name="Arita K."/>
            <person name="Bito T."/>
            <person name="Chiden Y."/>
            <person name="Fujitsuka N."/>
            <person name="Fukunaka R."/>
            <person name="Hamada M."/>
            <person name="Harada C."/>
            <person name="Hayashi A."/>
            <person name="Hijishita S."/>
            <person name="Honda M."/>
            <person name="Hosokawa S."/>
            <person name="Ichikawa Y."/>
            <person name="Idonuma A."/>
            <person name="Iijima M."/>
            <person name="Ikeda M."/>
            <person name="Ikeno M."/>
            <person name="Ito K."/>
            <person name="Ito S."/>
            <person name="Ito T."/>
            <person name="Ito Y."/>
            <person name="Ito Y."/>
            <person name="Iwabuchi A."/>
            <person name="Kamiya K."/>
            <person name="Karasawa W."/>
            <person name="Kurita K."/>
            <person name="Katagiri S."/>
            <person name="Kikuta A."/>
            <person name="Kobayashi H."/>
            <person name="Kobayashi N."/>
            <person name="Machita K."/>
            <person name="Maehara T."/>
            <person name="Masukawa M."/>
            <person name="Mizubayashi T."/>
            <person name="Mukai Y."/>
            <person name="Nagasaki H."/>
            <person name="Nagata Y."/>
            <person name="Naito S."/>
            <person name="Nakashima M."/>
            <person name="Nakama Y."/>
            <person name="Nakamichi Y."/>
            <person name="Nakamura M."/>
            <person name="Meguro A."/>
            <person name="Negishi M."/>
            <person name="Ohta I."/>
            <person name="Ohta T."/>
            <person name="Okamoto M."/>
            <person name="Ono N."/>
            <person name="Saji S."/>
            <person name="Sakaguchi M."/>
            <person name="Sakai K."/>
            <person name="Shibata M."/>
            <person name="Shimokawa T."/>
            <person name="Song J."/>
            <person name="Takazaki Y."/>
            <person name="Terasawa K."/>
            <person name="Tsugane M."/>
            <person name="Tsuji K."/>
            <person name="Ueda S."/>
            <person name="Waki K."/>
            <person name="Yamagata H."/>
            <person name="Yamamoto M."/>
            <person name="Yamamoto S."/>
            <person name="Yamane H."/>
            <person name="Yoshiki S."/>
            <person name="Yoshihara R."/>
            <person name="Yukawa K."/>
            <person name="Zhong H."/>
            <person name="Yano M."/>
            <person name="Yuan Q."/>
            <person name="Ouyang S."/>
            <person name="Liu J."/>
            <person name="Jones K.M."/>
            <person name="Gansberger K."/>
            <person name="Moffat K."/>
            <person name="Hill J."/>
            <person name="Bera J."/>
            <person name="Fadrosh D."/>
            <person name="Jin S."/>
            <person name="Johri S."/>
            <person name="Kim M."/>
            <person name="Overton L."/>
            <person name="Reardon M."/>
            <person name="Tsitrin T."/>
            <person name="Vuong H."/>
            <person name="Weaver B."/>
            <person name="Ciecko A."/>
            <person name="Tallon L."/>
            <person name="Jackson J."/>
            <person name="Pai G."/>
            <person name="Aken S.V."/>
            <person name="Utterback T."/>
            <person name="Reidmuller S."/>
            <person name="Feldblyum T."/>
            <person name="Hsiao J."/>
            <person name="Zismann V."/>
            <person name="Iobst S."/>
            <person name="de Vazeille A.R."/>
            <person name="Buell C.R."/>
            <person name="Ying K."/>
            <person name="Li Y."/>
            <person name="Lu T."/>
            <person name="Huang Y."/>
            <person name="Zhao Q."/>
            <person name="Feng Q."/>
            <person name="Zhang L."/>
            <person name="Zhu J."/>
            <person name="Weng Q."/>
            <person name="Mu J."/>
            <person name="Lu Y."/>
            <person name="Fan D."/>
            <person name="Liu Y."/>
            <person name="Guan J."/>
            <person name="Zhang Y."/>
            <person name="Yu S."/>
            <person name="Liu X."/>
            <person name="Zhang Y."/>
            <person name="Hong G."/>
            <person name="Han B."/>
            <person name="Choisne N."/>
            <person name="Demange N."/>
            <person name="Orjeda G."/>
            <person name="Samain S."/>
            <person name="Cattolico L."/>
            <person name="Pelletier E."/>
            <person name="Couloux A."/>
            <person name="Segurens B."/>
            <person name="Wincker P."/>
            <person name="D'Hont A."/>
            <person name="Scarpelli C."/>
            <person name="Weissenbach J."/>
            <person name="Salanoubat M."/>
            <person name="Quetier F."/>
            <person name="Yu Y."/>
            <person name="Kim H.R."/>
            <person name="Rambo T."/>
            <person name="Currie J."/>
            <person name="Collura K."/>
            <person name="Luo M."/>
            <person name="Yang T."/>
            <person name="Ammiraju J.S.S."/>
            <person name="Engler F."/>
            <person name="Soderlund C."/>
            <person name="Wing R.A."/>
            <person name="Palmer L.E."/>
            <person name="de la Bastide M."/>
            <person name="Spiegel L."/>
            <person name="Nascimento L."/>
            <person name="Zutavern T."/>
            <person name="O'Shaughnessy A."/>
            <person name="Dike S."/>
            <person name="Dedhia N."/>
            <person name="Preston R."/>
            <person name="Balija V."/>
            <person name="McCombie W.R."/>
            <person name="Chow T."/>
            <person name="Chen H."/>
            <person name="Chung M."/>
            <person name="Chen C."/>
            <person name="Shaw J."/>
            <person name="Wu H."/>
            <person name="Hsiao K."/>
            <person name="Chao Y."/>
            <person name="Chu M."/>
            <person name="Cheng C."/>
            <person name="Hour A."/>
            <person name="Lee P."/>
            <person name="Lin S."/>
            <person name="Lin Y."/>
            <person name="Liou J."/>
            <person name="Liu S."/>
            <person name="Hsing Y."/>
            <person name="Raghuvanshi S."/>
            <person name="Mohanty A."/>
            <person name="Bharti A.K."/>
            <person name="Gaur A."/>
            <person name="Gupta V."/>
            <person name="Kumar D."/>
            <person name="Ravi V."/>
            <person name="Vij S."/>
            <person name="Kapur A."/>
            <person name="Khurana P."/>
            <person name="Khurana P."/>
            <person name="Khurana J.P."/>
            <person name="Tyagi A.K."/>
            <person name="Gaikwad K."/>
            <person name="Singh A."/>
            <person name="Dalal V."/>
            <person name="Srivastava S."/>
            <person name="Dixit A."/>
            <person name="Pal A.K."/>
            <person name="Ghazi I.A."/>
            <person name="Yadav M."/>
            <person name="Pandit A."/>
            <person name="Bhargava A."/>
            <person name="Sureshbabu K."/>
            <person name="Batra K."/>
            <person name="Sharma T.R."/>
            <person name="Mohapatra T."/>
            <person name="Singh N.K."/>
            <person name="Messing J."/>
            <person name="Nelson A.B."/>
            <person name="Fuks G."/>
            <person name="Kavchok S."/>
            <person name="Keizer G."/>
            <person name="Linton E."/>
            <person name="Llaca V."/>
            <person name="Song R."/>
            <person name="Tanyolac B."/>
            <person name="Young S."/>
            <person name="Ho-Il K."/>
            <person name="Hahn J.H."/>
            <person name="Sangsakoo G."/>
            <person name="Vanavichit A."/>
            <person name="de Mattos Luiz.A.T."/>
            <person name="Zimmer P.D."/>
            <person name="Malone G."/>
            <person name="Dellagostin O."/>
            <person name="de Oliveira A.C."/>
            <person name="Bevan M."/>
            <person name="Bancroft I."/>
            <person name="Minx P."/>
            <person name="Cordum H."/>
            <person name="Wilson R."/>
            <person name="Cheng Z."/>
            <person name="Jin W."/>
            <person name="Jiang J."/>
            <person name="Leong S.A."/>
            <person name="Iwama H."/>
            <person name="Gojobori T."/>
            <person name="Itoh T."/>
            <person name="Niimura Y."/>
            <person name="Fujii Y."/>
            <person name="Habara T."/>
            <person name="Sakai H."/>
            <person name="Sato Y."/>
            <person name="Wilson G."/>
            <person name="Kumar K."/>
            <person name="McCouch S."/>
            <person name="Juretic N."/>
            <person name="Hoen D."/>
            <person name="Wright S."/>
            <person name="Bruskiewich R."/>
            <person name="Bureau T."/>
            <person name="Miyao A."/>
            <person name="Hirochika H."/>
            <person name="Nishikawa T."/>
            <person name="Kadowaki K."/>
            <person name="Sugiura M."/>
            <person name="Burr B."/>
            <person name="Sasaki T."/>
        </authorList>
    </citation>
    <scope>NUCLEOTIDE SEQUENCE [LARGE SCALE GENOMIC DNA]</scope>
    <source>
        <strain evidence="2">cv. Nipponbare</strain>
    </source>
</reference>
<accession>C7IX97</accession>
<evidence type="ECO:0000313" key="1">
    <source>
        <dbReference type="EMBL" id="BAH91031.1"/>
    </source>
</evidence>
<dbReference type="EMBL" id="AP008207">
    <property type="protein sequence ID" value="BAH91031.1"/>
    <property type="molecule type" value="Genomic_DNA"/>
</dbReference>
<evidence type="ECO:0000313" key="2">
    <source>
        <dbReference type="Proteomes" id="UP000000763"/>
    </source>
</evidence>
<sequence length="58" mass="6482">IRSATGDPSISNIDWRRVSEAISACGHLVHSTRVRREDEREETMALQSSMDLLGAAWI</sequence>
<proteinExistence type="predicted"/>